<evidence type="ECO:0000313" key="1">
    <source>
        <dbReference type="EMBL" id="CAG6696255.1"/>
    </source>
</evidence>
<name>A0A8D8U1C2_9HEMI</name>
<protein>
    <submittedName>
        <fullName evidence="1">Uncharacterized protein</fullName>
    </submittedName>
</protein>
<proteinExistence type="predicted"/>
<dbReference type="EMBL" id="HBUF01327957">
    <property type="protein sequence ID" value="CAG6696255.1"/>
    <property type="molecule type" value="Transcribed_RNA"/>
</dbReference>
<organism evidence="1">
    <name type="scientific">Cacopsylla melanoneura</name>
    <dbReference type="NCBI Taxonomy" id="428564"/>
    <lineage>
        <taxon>Eukaryota</taxon>
        <taxon>Metazoa</taxon>
        <taxon>Ecdysozoa</taxon>
        <taxon>Arthropoda</taxon>
        <taxon>Hexapoda</taxon>
        <taxon>Insecta</taxon>
        <taxon>Pterygota</taxon>
        <taxon>Neoptera</taxon>
        <taxon>Paraneoptera</taxon>
        <taxon>Hemiptera</taxon>
        <taxon>Sternorrhyncha</taxon>
        <taxon>Psylloidea</taxon>
        <taxon>Psyllidae</taxon>
        <taxon>Psyllinae</taxon>
        <taxon>Cacopsylla</taxon>
    </lineage>
</organism>
<dbReference type="AlphaFoldDB" id="A0A8D8U1C2"/>
<sequence length="111" mass="12914">MGDGKIYKNKPRSACCRPLLYIIEYSLFRIRLNRGGGGSRTFHTNRFLIQTLQNLFYAKENAGKLFGSTWLQCLVDMISVQIEVLCITQCKLTYAQQCHYYGTEFYKYSSQ</sequence>
<reference evidence="1" key="1">
    <citation type="submission" date="2021-05" db="EMBL/GenBank/DDBJ databases">
        <authorList>
            <person name="Alioto T."/>
            <person name="Alioto T."/>
            <person name="Gomez Garrido J."/>
        </authorList>
    </citation>
    <scope>NUCLEOTIDE SEQUENCE</scope>
</reference>
<accession>A0A8D8U1C2</accession>